<feature type="region of interest" description="Disordered" evidence="1">
    <location>
        <begin position="1"/>
        <end position="23"/>
    </location>
</feature>
<dbReference type="Proteomes" id="UP000749311">
    <property type="component" value="Unassembled WGS sequence"/>
</dbReference>
<accession>A0ABX0SH95</accession>
<gene>
    <name evidence="2" type="ORF">FB473_000766</name>
</gene>
<protein>
    <submittedName>
        <fullName evidence="2">Tetratricopeptide (TPR) repeat protein</fullName>
    </submittedName>
</protein>
<keyword evidence="3" id="KW-1185">Reference proteome</keyword>
<evidence type="ECO:0000256" key="1">
    <source>
        <dbReference type="SAM" id="MobiDB-lite"/>
    </source>
</evidence>
<dbReference type="EMBL" id="JAAMOZ010000001">
    <property type="protein sequence ID" value="NIH56121.1"/>
    <property type="molecule type" value="Genomic_DNA"/>
</dbReference>
<dbReference type="InterPro" id="IPR011990">
    <property type="entry name" value="TPR-like_helical_dom_sf"/>
</dbReference>
<proteinExistence type="predicted"/>
<evidence type="ECO:0000313" key="2">
    <source>
        <dbReference type="EMBL" id="NIH56121.1"/>
    </source>
</evidence>
<organism evidence="2 3">
    <name type="scientific">Brooklawnia cerclae</name>
    <dbReference type="NCBI Taxonomy" id="349934"/>
    <lineage>
        <taxon>Bacteria</taxon>
        <taxon>Bacillati</taxon>
        <taxon>Actinomycetota</taxon>
        <taxon>Actinomycetes</taxon>
        <taxon>Propionibacteriales</taxon>
        <taxon>Propionibacteriaceae</taxon>
        <taxon>Brooklawnia</taxon>
    </lineage>
</organism>
<reference evidence="2 3" key="1">
    <citation type="submission" date="2020-02" db="EMBL/GenBank/DDBJ databases">
        <title>Sequencing the genomes of 1000 actinobacteria strains.</title>
        <authorList>
            <person name="Klenk H.-P."/>
        </authorList>
    </citation>
    <scope>NUCLEOTIDE SEQUENCE [LARGE SCALE GENOMIC DNA]</scope>
    <source>
        <strain evidence="2 3">DSM 19609</strain>
    </source>
</reference>
<evidence type="ECO:0000313" key="3">
    <source>
        <dbReference type="Proteomes" id="UP000749311"/>
    </source>
</evidence>
<dbReference type="RefSeq" id="WP_341770020.1">
    <property type="nucleotide sequence ID" value="NZ_BAAAOO010000002.1"/>
</dbReference>
<sequence length="265" mass="28962">MERIVPPGLERGADEPDLPEGYDESTLPFGVRAELRGLSKQLAGRVGGHLAAAAELVDLDPALALRHALVARRLASRLPVVREAAAEAAYAAGEFGIALTEYRAIHRMTGNDDYLPVIADCERAVGKPQAALRTLREANHGRLSAEQRIEAILVEAGTRDDLGQRPEAQRLLKEAIEARRGGRRGQARLRFAYAELLHEAGQESAARDWFASADAYDDQGELEVSRRIAELDGIEVPEGSDDGYDDEFEVVDVDVETDEAPEEEE</sequence>
<comment type="caution">
    <text evidence="2">The sequence shown here is derived from an EMBL/GenBank/DDBJ whole genome shotgun (WGS) entry which is preliminary data.</text>
</comment>
<name>A0ABX0SH95_9ACTN</name>
<dbReference type="Gene3D" id="1.25.40.10">
    <property type="entry name" value="Tetratricopeptide repeat domain"/>
    <property type="match status" value="1"/>
</dbReference>